<evidence type="ECO:0000313" key="12">
    <source>
        <dbReference type="Proteomes" id="UP000436088"/>
    </source>
</evidence>
<comment type="caution">
    <text evidence="11">The sequence shown here is derived from an EMBL/GenBank/DDBJ whole genome shotgun (WGS) entry which is preliminary data.</text>
</comment>
<dbReference type="EMBL" id="VEPZ02001408">
    <property type="protein sequence ID" value="KAE8674920.1"/>
    <property type="molecule type" value="Genomic_DNA"/>
</dbReference>
<keyword evidence="12" id="KW-1185">Reference proteome</keyword>
<evidence type="ECO:0000256" key="9">
    <source>
        <dbReference type="RuleBase" id="RU361189"/>
    </source>
</evidence>
<keyword evidence="3 9" id="KW-0813">Transport</keyword>
<name>A0A6A2XXL8_HIBSY</name>
<keyword evidence="5 9" id="KW-0375">Hydrogen ion transport</keyword>
<dbReference type="PIRSF" id="PIRSF001293">
    <property type="entry name" value="ATP6V0A1"/>
    <property type="match status" value="1"/>
</dbReference>
<dbReference type="Pfam" id="PF01496">
    <property type="entry name" value="V_ATPase_I"/>
    <property type="match status" value="1"/>
</dbReference>
<feature type="transmembrane region" description="Helical" evidence="9">
    <location>
        <begin position="578"/>
        <end position="599"/>
    </location>
</feature>
<proteinExistence type="inferred from homology"/>
<evidence type="ECO:0000256" key="3">
    <source>
        <dbReference type="ARBA" id="ARBA00022448"/>
    </source>
</evidence>
<dbReference type="InterPro" id="IPR026028">
    <property type="entry name" value="V-type_ATPase_116kDa_su_euka"/>
</dbReference>
<dbReference type="Proteomes" id="UP000436088">
    <property type="component" value="Unassembled WGS sequence"/>
</dbReference>
<accession>A0A6A2XXL8</accession>
<comment type="similarity">
    <text evidence="2 9">Belongs to the V-ATPase 116 kDa subunit family.</text>
</comment>
<gene>
    <name evidence="11" type="ORF">F3Y22_tig00111708pilonHSYRG00250</name>
</gene>
<feature type="transmembrane region" description="Helical" evidence="9">
    <location>
        <begin position="636"/>
        <end position="653"/>
    </location>
</feature>
<evidence type="ECO:0000256" key="5">
    <source>
        <dbReference type="ARBA" id="ARBA00022781"/>
    </source>
</evidence>
<feature type="transmembrane region" description="Helical" evidence="9">
    <location>
        <begin position="465"/>
        <end position="483"/>
    </location>
</feature>
<dbReference type="GO" id="GO:0000220">
    <property type="term" value="C:vacuolar proton-transporting V-type ATPase, V0 domain"/>
    <property type="evidence" value="ECO:0007669"/>
    <property type="project" value="InterPro"/>
</dbReference>
<dbReference type="GO" id="GO:0046961">
    <property type="term" value="F:proton-transporting ATPase activity, rotational mechanism"/>
    <property type="evidence" value="ECO:0007669"/>
    <property type="project" value="InterPro"/>
</dbReference>
<dbReference type="AlphaFoldDB" id="A0A6A2XXL8"/>
<evidence type="ECO:0000256" key="2">
    <source>
        <dbReference type="ARBA" id="ARBA00009904"/>
    </source>
</evidence>
<evidence type="ECO:0000256" key="10">
    <source>
        <dbReference type="SAM" id="Coils"/>
    </source>
</evidence>
<evidence type="ECO:0000256" key="1">
    <source>
        <dbReference type="ARBA" id="ARBA00004141"/>
    </source>
</evidence>
<organism evidence="11 12">
    <name type="scientific">Hibiscus syriacus</name>
    <name type="common">Rose of Sharon</name>
    <dbReference type="NCBI Taxonomy" id="106335"/>
    <lineage>
        <taxon>Eukaryota</taxon>
        <taxon>Viridiplantae</taxon>
        <taxon>Streptophyta</taxon>
        <taxon>Embryophyta</taxon>
        <taxon>Tracheophyta</taxon>
        <taxon>Spermatophyta</taxon>
        <taxon>Magnoliopsida</taxon>
        <taxon>eudicotyledons</taxon>
        <taxon>Gunneridae</taxon>
        <taxon>Pentapetalae</taxon>
        <taxon>rosids</taxon>
        <taxon>malvids</taxon>
        <taxon>Malvales</taxon>
        <taxon>Malvaceae</taxon>
        <taxon>Malvoideae</taxon>
        <taxon>Hibiscus</taxon>
    </lineage>
</organism>
<dbReference type="GO" id="GO:0051117">
    <property type="term" value="F:ATPase binding"/>
    <property type="evidence" value="ECO:0007669"/>
    <property type="project" value="TreeGrafter"/>
</dbReference>
<evidence type="ECO:0000313" key="11">
    <source>
        <dbReference type="EMBL" id="KAE8674920.1"/>
    </source>
</evidence>
<keyword evidence="7 9" id="KW-0406">Ion transport</keyword>
<keyword evidence="8 9" id="KW-0472">Membrane</keyword>
<feature type="coiled-coil region" evidence="10">
    <location>
        <begin position="100"/>
        <end position="127"/>
    </location>
</feature>
<feature type="transmembrane region" description="Helical" evidence="9">
    <location>
        <begin position="421"/>
        <end position="444"/>
    </location>
</feature>
<comment type="function">
    <text evidence="9">Essential component of the vacuolar proton pump (V-ATPase), a multimeric enzyme that catalyzes the translocation of protons across the membranes. Required for assembly and activity of the V-ATPase.</text>
</comment>
<feature type="transmembrane region" description="Helical" evidence="9">
    <location>
        <begin position="753"/>
        <end position="774"/>
    </location>
</feature>
<dbReference type="OrthoDB" id="10264220at2759"/>
<evidence type="ECO:0000256" key="6">
    <source>
        <dbReference type="ARBA" id="ARBA00022989"/>
    </source>
</evidence>
<evidence type="ECO:0000256" key="7">
    <source>
        <dbReference type="ARBA" id="ARBA00023065"/>
    </source>
</evidence>
<keyword evidence="6 9" id="KW-1133">Transmembrane helix</keyword>
<evidence type="ECO:0000256" key="4">
    <source>
        <dbReference type="ARBA" id="ARBA00022692"/>
    </source>
</evidence>
<dbReference type="PANTHER" id="PTHR11629:SF72">
    <property type="entry name" value="V-TYPE PROTON ATPASE SUBUNIT A1"/>
    <property type="match status" value="1"/>
</dbReference>
<reference evidence="11" key="1">
    <citation type="submission" date="2019-09" db="EMBL/GenBank/DDBJ databases">
        <title>Draft genome information of white flower Hibiscus syriacus.</title>
        <authorList>
            <person name="Kim Y.-M."/>
        </authorList>
    </citation>
    <scope>NUCLEOTIDE SEQUENCE [LARGE SCALE GENOMIC DNA]</scope>
    <source>
        <strain evidence="11">YM2019G1</strain>
    </source>
</reference>
<dbReference type="GO" id="GO:0007035">
    <property type="term" value="P:vacuolar acidification"/>
    <property type="evidence" value="ECO:0007669"/>
    <property type="project" value="TreeGrafter"/>
</dbReference>
<sequence length="816" mass="93342">MDKFVDNLSPMDLMRSEKMTLVQLIIPVESAHRAVSYLGELGLLQLRDLNAEKSPFQRAFVNQVKRCGEMSRKLRFFKDQIVKAGLQSSIHPVVEPDVELEELEILLAEHENELIEMNSNSEKLRQTYNELLEFKIVLLKAGSFLVSGNNYAVAEERELTENVHSNHSYDEASSLIEQEMRTADQSGLRFISGIICKSKALRFERMLFRATRGNMLFNQAPAGEEIMDPLSAEKVEKTVFVVFFSGEQARTKILKICEAFGANCYPVPDDFSKQRKIIREVLSRLSELEVTLDASIRHQNKVLTSIGYHLTQWMSMVRREKAVFDTLNMLNFDVTKKCLVGEGWCPIFAQPKVQEALQRATVDSNSQVGIIFHVMDAVESPPTFFRTNHFTNAYQEIVDAYGVARYQEANPAVYTVITFPFLFAVMFGDWGHGICLLLGALVLIARESRLSAQKLGSFMEMLFGGRYVLLLMSLFSIYCGLIYNEFFSVPFYIFGGSAYKCRDATCSGAHSVGLIKFRDPYPFGLDPSWRGSRSELPFLNSLKMKMSILLGVAQMNLGIILSYFNARFFHNSLDIRYQFVPQIIFLNSLFGYLSLLIIIKWCTGSQADLYHVMIYMFLSPTDDLGDNELFWGQRPLQIVLLLLALVAVPWMLFPKPFILKKLHSERFQGRNYGMLISESDPDVEPDSAREHHEEFNFSEVFVHQMIHSIEFVLGAVSNTASYLRLWALSLAHSELSTVFYEKVLQLSWRYDNIAIRLIGLAVFAFATAFILLMMETLSAFLHALRLHWVEFQNKFYHGDGYKFKPFSFALITDDDD</sequence>
<keyword evidence="4 9" id="KW-0812">Transmembrane</keyword>
<comment type="subcellular location">
    <subcellularLocation>
        <location evidence="1">Membrane</location>
        <topology evidence="1">Multi-pass membrane protein</topology>
    </subcellularLocation>
</comment>
<protein>
    <recommendedName>
        <fullName evidence="9">V-type proton ATPase subunit a</fullName>
    </recommendedName>
</protein>
<feature type="transmembrane region" description="Helical" evidence="9">
    <location>
        <begin position="546"/>
        <end position="566"/>
    </location>
</feature>
<evidence type="ECO:0000256" key="8">
    <source>
        <dbReference type="ARBA" id="ARBA00023136"/>
    </source>
</evidence>
<keyword evidence="10" id="KW-0175">Coiled coil</keyword>
<dbReference type="InterPro" id="IPR002490">
    <property type="entry name" value="V-ATPase_116kDa_su"/>
</dbReference>
<dbReference type="PANTHER" id="PTHR11629">
    <property type="entry name" value="VACUOLAR PROTON ATPASES"/>
    <property type="match status" value="1"/>
</dbReference>